<reference evidence="6 7" key="1">
    <citation type="journal article" date="2011" name="PLoS Genet.">
        <title>Genomic analysis of the necrotrophic fungal pathogens Sclerotinia sclerotiorum and Botrytis cinerea.</title>
        <authorList>
            <person name="Amselem J."/>
            <person name="Cuomo C.A."/>
            <person name="van Kan J.A."/>
            <person name="Viaud M."/>
            <person name="Benito E.P."/>
            <person name="Couloux A."/>
            <person name="Coutinho P.M."/>
            <person name="de Vries R.P."/>
            <person name="Dyer P.S."/>
            <person name="Fillinger S."/>
            <person name="Fournier E."/>
            <person name="Gout L."/>
            <person name="Hahn M."/>
            <person name="Kohn L."/>
            <person name="Lapalu N."/>
            <person name="Plummer K.M."/>
            <person name="Pradier J.M."/>
            <person name="Quevillon E."/>
            <person name="Sharon A."/>
            <person name="Simon A."/>
            <person name="ten Have A."/>
            <person name="Tudzynski B."/>
            <person name="Tudzynski P."/>
            <person name="Wincker P."/>
            <person name="Andrew M."/>
            <person name="Anthouard V."/>
            <person name="Beever R.E."/>
            <person name="Beffa R."/>
            <person name="Benoit I."/>
            <person name="Bouzid O."/>
            <person name="Brault B."/>
            <person name="Chen Z."/>
            <person name="Choquer M."/>
            <person name="Collemare J."/>
            <person name="Cotton P."/>
            <person name="Danchin E.G."/>
            <person name="Da Silva C."/>
            <person name="Gautier A."/>
            <person name="Giraud C."/>
            <person name="Giraud T."/>
            <person name="Gonzalez C."/>
            <person name="Grossetete S."/>
            <person name="Guldener U."/>
            <person name="Henrissat B."/>
            <person name="Howlett B.J."/>
            <person name="Kodira C."/>
            <person name="Kretschmer M."/>
            <person name="Lappartient A."/>
            <person name="Leroch M."/>
            <person name="Levis C."/>
            <person name="Mauceli E."/>
            <person name="Neuveglise C."/>
            <person name="Oeser B."/>
            <person name="Pearson M."/>
            <person name="Poulain J."/>
            <person name="Poussereau N."/>
            <person name="Quesneville H."/>
            <person name="Rascle C."/>
            <person name="Schumacher J."/>
            <person name="Segurens B."/>
            <person name="Sexton A."/>
            <person name="Silva E."/>
            <person name="Sirven C."/>
            <person name="Soanes D.M."/>
            <person name="Talbot N.J."/>
            <person name="Templeton M."/>
            <person name="Yandava C."/>
            <person name="Yarden O."/>
            <person name="Zeng Q."/>
            <person name="Rollins J.A."/>
            <person name="Lebrun M.H."/>
            <person name="Dickman M."/>
        </authorList>
    </citation>
    <scope>NUCLEOTIDE SEQUENCE [LARGE SCALE GENOMIC DNA]</scope>
    <source>
        <strain evidence="6 7">B05.10</strain>
    </source>
</reference>
<dbReference type="AlphaFoldDB" id="A0A384K795"/>
<dbReference type="Proteomes" id="UP000001798">
    <property type="component" value="Chromosome 16"/>
</dbReference>
<accession>A0A384K795</accession>
<proteinExistence type="predicted"/>
<evidence type="ECO:0000313" key="7">
    <source>
        <dbReference type="Proteomes" id="UP000001798"/>
    </source>
</evidence>
<dbReference type="PANTHER" id="PTHR30249:SF0">
    <property type="entry name" value="PLASTIDAL GLYCOLATE_GLYCERATE TRANSLOCATOR 1, CHLOROPLASTIC"/>
    <property type="match status" value="1"/>
</dbReference>
<dbReference type="GeneID" id="5431251"/>
<gene>
    <name evidence="6" type="ORF">BCIN_16g03600</name>
</gene>
<dbReference type="PANTHER" id="PTHR30249">
    <property type="entry name" value="PUTATIVE SEROTONIN TRANSPORTER"/>
    <property type="match status" value="1"/>
</dbReference>
<protein>
    <submittedName>
        <fullName evidence="6">Uncharacterized protein</fullName>
    </submittedName>
</protein>
<evidence type="ECO:0000256" key="5">
    <source>
        <dbReference type="SAM" id="Phobius"/>
    </source>
</evidence>
<evidence type="ECO:0000256" key="2">
    <source>
        <dbReference type="ARBA" id="ARBA00022692"/>
    </source>
</evidence>
<organism evidence="6 7">
    <name type="scientific">Botryotinia fuckeliana (strain B05.10)</name>
    <name type="common">Noble rot fungus</name>
    <name type="synonym">Botrytis cinerea</name>
    <dbReference type="NCBI Taxonomy" id="332648"/>
    <lineage>
        <taxon>Eukaryota</taxon>
        <taxon>Fungi</taxon>
        <taxon>Dikarya</taxon>
        <taxon>Ascomycota</taxon>
        <taxon>Pezizomycotina</taxon>
        <taxon>Leotiomycetes</taxon>
        <taxon>Helotiales</taxon>
        <taxon>Sclerotiniaceae</taxon>
        <taxon>Botrytis</taxon>
    </lineage>
</organism>
<keyword evidence="7" id="KW-1185">Reference proteome</keyword>
<dbReference type="RefSeq" id="XP_024553920.1">
    <property type="nucleotide sequence ID" value="XM_024698103.1"/>
</dbReference>
<dbReference type="VEuPathDB" id="FungiDB:Bcin16g03600"/>
<evidence type="ECO:0000256" key="4">
    <source>
        <dbReference type="ARBA" id="ARBA00023136"/>
    </source>
</evidence>
<evidence type="ECO:0000256" key="3">
    <source>
        <dbReference type="ARBA" id="ARBA00022989"/>
    </source>
</evidence>
<dbReference type="EMBL" id="CP009820">
    <property type="protein sequence ID" value="ATZ58641.1"/>
    <property type="molecule type" value="Genomic_DNA"/>
</dbReference>
<comment type="subcellular location">
    <subcellularLocation>
        <location evidence="1">Membrane</location>
        <topology evidence="1">Multi-pass membrane protein</topology>
    </subcellularLocation>
</comment>
<evidence type="ECO:0000256" key="1">
    <source>
        <dbReference type="ARBA" id="ARBA00004141"/>
    </source>
</evidence>
<reference evidence="6 7" key="3">
    <citation type="journal article" date="2017" name="Mol. Plant Pathol.">
        <title>A gapless genome sequence of the fungus Botrytis cinerea.</title>
        <authorList>
            <person name="Van Kan J.A."/>
            <person name="Stassen J.H."/>
            <person name="Mosbach A."/>
            <person name="Van Der Lee T.A."/>
            <person name="Faino L."/>
            <person name="Farmer A.D."/>
            <person name="Papasotiriou D.G."/>
            <person name="Zhou S."/>
            <person name="Seidl M.F."/>
            <person name="Cottam E."/>
            <person name="Edel D."/>
            <person name="Hahn M."/>
            <person name="Schwartz D.C."/>
            <person name="Dietrich R.A."/>
            <person name="Widdison S."/>
            <person name="Scalliet G."/>
        </authorList>
    </citation>
    <scope>NUCLEOTIDE SEQUENCE [LARGE SCALE GENOMIC DNA]</scope>
    <source>
        <strain evidence="6 7">B05.10</strain>
    </source>
</reference>
<keyword evidence="4 5" id="KW-0472">Membrane</keyword>
<name>A0A384K795_BOTFB</name>
<reference evidence="6 7" key="2">
    <citation type="journal article" date="2012" name="Eukaryot. Cell">
        <title>Genome update of Botrytis cinerea strains B05.10 and T4.</title>
        <authorList>
            <person name="Staats M."/>
            <person name="van Kan J.A."/>
        </authorList>
    </citation>
    <scope>NUCLEOTIDE SEQUENCE [LARGE SCALE GENOMIC DNA]</scope>
    <source>
        <strain evidence="6 7">B05.10</strain>
    </source>
</reference>
<feature type="transmembrane region" description="Helical" evidence="5">
    <location>
        <begin position="30"/>
        <end position="52"/>
    </location>
</feature>
<evidence type="ECO:0000313" key="6">
    <source>
        <dbReference type="EMBL" id="ATZ58641.1"/>
    </source>
</evidence>
<keyword evidence="3 5" id="KW-1133">Transmembrane helix</keyword>
<dbReference type="GO" id="GO:0016020">
    <property type="term" value="C:membrane"/>
    <property type="evidence" value="ECO:0007669"/>
    <property type="project" value="UniProtKB-SubCell"/>
</dbReference>
<sequence>MAPNITEFISDGFEALKLVARLSWRRNVKAWIQVPFGIVLILLACFGVNALIGLSSVSFPASVACLILLFLILNLIDLVIGHQRTRALVSIIDIPAGWALRYINLFFTPS</sequence>
<feature type="transmembrane region" description="Helical" evidence="5">
    <location>
        <begin position="58"/>
        <end position="80"/>
    </location>
</feature>
<keyword evidence="2 5" id="KW-0812">Transmembrane</keyword>
<dbReference type="OrthoDB" id="2502820at2759"/>
<dbReference type="InterPro" id="IPR007300">
    <property type="entry name" value="CidB/LrgB"/>
</dbReference>